<accession>A0A8S5QMI4</accession>
<proteinExistence type="predicted"/>
<sequence length="30" mass="3561">MSPLLIVILIKINFLNCWKLLRASLLQHNR</sequence>
<name>A0A8S5QMI4_9CAUD</name>
<organism evidence="1">
    <name type="scientific">CrAss-like virus sp. ctYsL76</name>
    <dbReference type="NCBI Taxonomy" id="2826826"/>
    <lineage>
        <taxon>Viruses</taxon>
        <taxon>Duplodnaviria</taxon>
        <taxon>Heunggongvirae</taxon>
        <taxon>Uroviricota</taxon>
        <taxon>Caudoviricetes</taxon>
        <taxon>Crassvirales</taxon>
    </lineage>
</organism>
<reference evidence="1" key="1">
    <citation type="journal article" date="2021" name="Proc. Natl. Acad. Sci. U.S.A.">
        <title>A Catalog of Tens of Thousands of Viruses from Human Metagenomes Reveals Hidden Associations with Chronic Diseases.</title>
        <authorList>
            <person name="Tisza M.J."/>
            <person name="Buck C.B."/>
        </authorList>
    </citation>
    <scope>NUCLEOTIDE SEQUENCE</scope>
    <source>
        <strain evidence="1">CtYsL76</strain>
    </source>
</reference>
<evidence type="ECO:0000313" key="1">
    <source>
        <dbReference type="EMBL" id="DAE20019.1"/>
    </source>
</evidence>
<dbReference type="EMBL" id="BK015689">
    <property type="protein sequence ID" value="DAE20019.1"/>
    <property type="molecule type" value="Genomic_DNA"/>
</dbReference>
<protein>
    <submittedName>
        <fullName evidence="1">Uncharacterized protein</fullName>
    </submittedName>
</protein>